<keyword evidence="2" id="KW-1133">Transmembrane helix</keyword>
<evidence type="ECO:0000256" key="2">
    <source>
        <dbReference type="SAM" id="Phobius"/>
    </source>
</evidence>
<keyword evidence="2" id="KW-0812">Transmembrane</keyword>
<dbReference type="EMBL" id="FQUM01000001">
    <property type="protein sequence ID" value="SHE49581.1"/>
    <property type="molecule type" value="Genomic_DNA"/>
</dbReference>
<evidence type="ECO:0000256" key="1">
    <source>
        <dbReference type="SAM" id="MobiDB-lite"/>
    </source>
</evidence>
<name>A0A1M4TYJ9_9BACT</name>
<sequence>MITITLNTILALIVAFAILYALWTMHFFISENQRFRKENREAMLKDQDRKNNKGDIIGKSRFVLRERIPVPQAAKEPDNEKDNGKGNIFVPSDVPKEHSRIIPANELDEVFGDVPPGEANPPLDIDCPMPEEPEPADEEEEYEALQVSGRSLAEGISFEQMGEAYRTVVHNPVITEEKKEETGRVLLHLKHTDMFEAMVSGEPERENRVGGLIDSYLKAFHQRKAGESGENKPSATSVPKGFDVRNYV</sequence>
<feature type="transmembrane region" description="Helical" evidence="2">
    <location>
        <begin position="6"/>
        <end position="29"/>
    </location>
</feature>
<reference evidence="3 4" key="1">
    <citation type="submission" date="2016-11" db="EMBL/GenBank/DDBJ databases">
        <authorList>
            <person name="Jaros S."/>
            <person name="Januszkiewicz K."/>
            <person name="Wedrychowicz H."/>
        </authorList>
    </citation>
    <scope>NUCLEOTIDE SEQUENCE [LARGE SCALE GENOMIC DNA]</scope>
    <source>
        <strain evidence="3 4">DSM 26910</strain>
    </source>
</reference>
<organism evidence="3 4">
    <name type="scientific">Mariniphaga anaerophila</name>
    <dbReference type="NCBI Taxonomy" id="1484053"/>
    <lineage>
        <taxon>Bacteria</taxon>
        <taxon>Pseudomonadati</taxon>
        <taxon>Bacteroidota</taxon>
        <taxon>Bacteroidia</taxon>
        <taxon>Marinilabiliales</taxon>
        <taxon>Prolixibacteraceae</taxon>
        <taxon>Mariniphaga</taxon>
    </lineage>
</organism>
<protein>
    <submittedName>
        <fullName evidence="3">Uncharacterized protein</fullName>
    </submittedName>
</protein>
<evidence type="ECO:0000313" key="4">
    <source>
        <dbReference type="Proteomes" id="UP000184164"/>
    </source>
</evidence>
<feature type="region of interest" description="Disordered" evidence="1">
    <location>
        <begin position="70"/>
        <end position="93"/>
    </location>
</feature>
<gene>
    <name evidence="3" type="ORF">SAMN05444274_101515</name>
</gene>
<evidence type="ECO:0000313" key="3">
    <source>
        <dbReference type="EMBL" id="SHE49581.1"/>
    </source>
</evidence>
<keyword evidence="4" id="KW-1185">Reference proteome</keyword>
<keyword evidence="2" id="KW-0472">Membrane</keyword>
<dbReference type="Proteomes" id="UP000184164">
    <property type="component" value="Unassembled WGS sequence"/>
</dbReference>
<dbReference type="AlphaFoldDB" id="A0A1M4TYJ9"/>
<dbReference type="RefSeq" id="WP_217651531.1">
    <property type="nucleotide sequence ID" value="NZ_FQUM01000001.1"/>
</dbReference>
<feature type="region of interest" description="Disordered" evidence="1">
    <location>
        <begin position="223"/>
        <end position="248"/>
    </location>
</feature>
<dbReference type="STRING" id="1484053.SAMN05444274_101515"/>
<accession>A0A1M4TYJ9</accession>
<proteinExistence type="predicted"/>
<feature type="compositionally biased region" description="Basic and acidic residues" evidence="1">
    <location>
        <begin position="75"/>
        <end position="84"/>
    </location>
</feature>